<feature type="region of interest" description="Disordered" evidence="1">
    <location>
        <begin position="91"/>
        <end position="115"/>
    </location>
</feature>
<evidence type="ECO:0000313" key="3">
    <source>
        <dbReference type="EMBL" id="TPX40633.1"/>
    </source>
</evidence>
<reference evidence="4 5" key="1">
    <citation type="journal article" date="2019" name="Sci. Rep.">
        <title>Comparative genomics of chytrid fungi reveal insights into the obligate biotrophic and pathogenic lifestyle of Synchytrium endobioticum.</title>
        <authorList>
            <person name="van de Vossenberg B.T.L.H."/>
            <person name="Warris S."/>
            <person name="Nguyen H.D.T."/>
            <person name="van Gent-Pelzer M.P.E."/>
            <person name="Joly D.L."/>
            <person name="van de Geest H.C."/>
            <person name="Bonants P.J.M."/>
            <person name="Smith D.S."/>
            <person name="Levesque C.A."/>
            <person name="van der Lee T.A.J."/>
        </authorList>
    </citation>
    <scope>NUCLEOTIDE SEQUENCE [LARGE SCALE GENOMIC DNA]</scope>
    <source>
        <strain evidence="3 5">LEV6574</strain>
        <strain evidence="2 4">MB42</strain>
    </source>
</reference>
<organism evidence="2 4">
    <name type="scientific">Synchytrium endobioticum</name>
    <dbReference type="NCBI Taxonomy" id="286115"/>
    <lineage>
        <taxon>Eukaryota</taxon>
        <taxon>Fungi</taxon>
        <taxon>Fungi incertae sedis</taxon>
        <taxon>Chytridiomycota</taxon>
        <taxon>Chytridiomycota incertae sedis</taxon>
        <taxon>Chytridiomycetes</taxon>
        <taxon>Synchytriales</taxon>
        <taxon>Synchytriaceae</taxon>
        <taxon>Synchytrium</taxon>
    </lineage>
</organism>
<dbReference type="SUPFAM" id="SSF54534">
    <property type="entry name" value="FKBP-like"/>
    <property type="match status" value="1"/>
</dbReference>
<dbReference type="GO" id="GO:0003755">
    <property type="term" value="F:peptidyl-prolyl cis-trans isomerase activity"/>
    <property type="evidence" value="ECO:0007669"/>
    <property type="project" value="InterPro"/>
</dbReference>
<evidence type="ECO:0000313" key="4">
    <source>
        <dbReference type="Proteomes" id="UP000317494"/>
    </source>
</evidence>
<dbReference type="EMBL" id="QEAN01000471">
    <property type="protein sequence ID" value="TPX35406.1"/>
    <property type="molecule type" value="Genomic_DNA"/>
</dbReference>
<comment type="caution">
    <text evidence="2">The sequence shown here is derived from an EMBL/GenBank/DDBJ whole genome shotgun (WGS) entry which is preliminary data.</text>
</comment>
<feature type="compositionally biased region" description="Basic and acidic residues" evidence="1">
    <location>
        <begin position="91"/>
        <end position="103"/>
    </location>
</feature>
<evidence type="ECO:0000313" key="2">
    <source>
        <dbReference type="EMBL" id="TPX35406.1"/>
    </source>
</evidence>
<evidence type="ECO:0008006" key="6">
    <source>
        <dbReference type="Google" id="ProtNLM"/>
    </source>
</evidence>
<sequence>MLAPQSTALPLWSPTETVGRSRVTEDGGIVKMILSRQVPKNATVGHSSDTEIVGWERGWKARIQYTAWSFLPDDLDMSTGLTSSECCGDKHDKHCHDHSDNRRSSNCSHRHNEETQIQLPALTSTSRPKRVKVGDSSLDSVPFEIRMGMKFTVPAMEACIRTMRVGETARFLCLPPYTDGYTQLEVALRQQRDPSSQHQQARCAHGFASVLSTHTDLLYVSTTPLELEITLLDAQSPDEFERELWEMSSQEKWEEVMCKRTRAKDLCLKQEWKAAQPVLKRNVVLLECLKTSNMIQDLERERILSERPQLVDGQDAASLTLQEFWNVYVSTHSNHALCSLKLEDYESCILSCTAVLDKDSTNAKARLRRAKAAIAIGRDLDWAEDDLTKLKRCHGNDAPFSADIKREQVLLRQKKLLHAAKERQMFAGKLN</sequence>
<protein>
    <recommendedName>
        <fullName evidence="6">PPIase FKBP-type domain-containing protein</fullName>
    </recommendedName>
</protein>
<name>A0A507CBM3_9FUNG</name>
<dbReference type="AlphaFoldDB" id="A0A507CBM3"/>
<evidence type="ECO:0000256" key="1">
    <source>
        <dbReference type="SAM" id="MobiDB-lite"/>
    </source>
</evidence>
<dbReference type="InterPro" id="IPR050754">
    <property type="entry name" value="FKBP4/5/8-like"/>
</dbReference>
<dbReference type="InterPro" id="IPR011990">
    <property type="entry name" value="TPR-like_helical_dom_sf"/>
</dbReference>
<dbReference type="STRING" id="286115.A0A507CBM3"/>
<dbReference type="PANTHER" id="PTHR46512">
    <property type="entry name" value="PEPTIDYLPROLYL ISOMERASE"/>
    <property type="match status" value="1"/>
</dbReference>
<dbReference type="SUPFAM" id="SSF48452">
    <property type="entry name" value="TPR-like"/>
    <property type="match status" value="1"/>
</dbReference>
<dbReference type="Proteomes" id="UP000317494">
    <property type="component" value="Unassembled WGS sequence"/>
</dbReference>
<evidence type="ECO:0000313" key="5">
    <source>
        <dbReference type="Proteomes" id="UP000320475"/>
    </source>
</evidence>
<dbReference type="Gene3D" id="1.25.40.10">
    <property type="entry name" value="Tetratricopeptide repeat domain"/>
    <property type="match status" value="1"/>
</dbReference>
<dbReference type="EMBL" id="QEAM01000375">
    <property type="protein sequence ID" value="TPX40633.1"/>
    <property type="molecule type" value="Genomic_DNA"/>
</dbReference>
<proteinExistence type="predicted"/>
<keyword evidence="4" id="KW-1185">Reference proteome</keyword>
<gene>
    <name evidence="3" type="ORF">SeLEV6574_g06518</name>
    <name evidence="2" type="ORF">SeMB42_g07175</name>
</gene>
<dbReference type="InterPro" id="IPR046357">
    <property type="entry name" value="PPIase_dom_sf"/>
</dbReference>
<dbReference type="Proteomes" id="UP000320475">
    <property type="component" value="Unassembled WGS sequence"/>
</dbReference>
<accession>A0A507CBM3</accession>
<dbReference type="PANTHER" id="PTHR46512:SF9">
    <property type="entry name" value="PEPTIDYLPROLYL ISOMERASE"/>
    <property type="match status" value="1"/>
</dbReference>
<dbReference type="OrthoDB" id="433738at2759"/>
<dbReference type="VEuPathDB" id="FungiDB:SeMB42_g07175"/>
<dbReference type="Gene3D" id="3.10.50.40">
    <property type="match status" value="1"/>
</dbReference>